<name>A0ABP3GKL9_9ACTN</name>
<comment type="caution">
    <text evidence="1">The sequence shown here is derived from an EMBL/GenBank/DDBJ whole genome shotgun (WGS) entry which is preliminary data.</text>
</comment>
<dbReference type="Proteomes" id="UP001500063">
    <property type="component" value="Unassembled WGS sequence"/>
</dbReference>
<sequence length="672" mass="74852">MPDSATRVLKFSRDWAGLCQSGRILVSIDRIVHGDTLDGILAHETAHDVLLKSTQLGWVLLALSPSALDPYPPGPLRDRCARLLEAGILASRFTQEAVATFLPSLTVGDTEMAAYRARHPRDYLDAADALEWLCARDLPPETKRELVLTIGKLALSVPVLDAWRPQRLHRPERAEHWFHTPRNRPDRRFPALCRALRDQPDEVLRSMAAGEPAAAARLCDQVRVDGKPFPYGWVPADAPSPAWLDGLVRDVIRPLITDPSLPQQERDRLETMWEQPTATMPGLQPAMMSVLLTYTTSTHGMIEVNPPTDGLHGYPLVEVQHNALPLPVPGVEPLGTDPMWLHQGETALWFISPWKDNRACHLSPPWLREWLDELDDDTTLCLRDGADLAGILLDDPRLARRRRVVLLQHRTPHWALFVELPVTGLDERRGPVTMTVANSELDGVAYLILRPECSSPVVIVPTARTTAVRAARALQAERGRIRFSLVDLPTFLTSGAMTRDVMRVLHNFEAKPWPEILKPPVPPTPRRPTRADAEAAMDAPAAQMAEACDAFEAAPTAETFAAVVKTVEATLACPSLPSVSFGWRIWFLDNAVRRFYAGYEKLADPDALRRAIEIQSDLVDLLPSDWPERADCERTLRRLVIRGYAAAGAGDKPEKWGALLWLLAAELSDRPR</sequence>
<evidence type="ECO:0000313" key="1">
    <source>
        <dbReference type="EMBL" id="GAA0348218.1"/>
    </source>
</evidence>
<organism evidence="1 2">
    <name type="scientific">Streptomyces blastmyceticus</name>
    <dbReference type="NCBI Taxonomy" id="68180"/>
    <lineage>
        <taxon>Bacteria</taxon>
        <taxon>Bacillati</taxon>
        <taxon>Actinomycetota</taxon>
        <taxon>Actinomycetes</taxon>
        <taxon>Kitasatosporales</taxon>
        <taxon>Streptomycetaceae</taxon>
        <taxon>Streptomyces</taxon>
    </lineage>
</organism>
<evidence type="ECO:0000313" key="2">
    <source>
        <dbReference type="Proteomes" id="UP001500063"/>
    </source>
</evidence>
<evidence type="ECO:0008006" key="3">
    <source>
        <dbReference type="Google" id="ProtNLM"/>
    </source>
</evidence>
<gene>
    <name evidence="1" type="ORF">GCM10010319_25980</name>
</gene>
<protein>
    <recommendedName>
        <fullName evidence="3">Peptidase M48 domain-containing protein</fullName>
    </recommendedName>
</protein>
<dbReference type="RefSeq" id="WP_344117943.1">
    <property type="nucleotide sequence ID" value="NZ_BAAABW010000015.1"/>
</dbReference>
<accession>A0ABP3GKL9</accession>
<reference evidence="2" key="1">
    <citation type="journal article" date="2019" name="Int. J. Syst. Evol. Microbiol.">
        <title>The Global Catalogue of Microorganisms (GCM) 10K type strain sequencing project: providing services to taxonomists for standard genome sequencing and annotation.</title>
        <authorList>
            <consortium name="The Broad Institute Genomics Platform"/>
            <consortium name="The Broad Institute Genome Sequencing Center for Infectious Disease"/>
            <person name="Wu L."/>
            <person name="Ma J."/>
        </authorList>
    </citation>
    <scope>NUCLEOTIDE SEQUENCE [LARGE SCALE GENOMIC DNA]</scope>
    <source>
        <strain evidence="2">JCM 4565</strain>
    </source>
</reference>
<keyword evidence="2" id="KW-1185">Reference proteome</keyword>
<proteinExistence type="predicted"/>
<dbReference type="EMBL" id="BAAABW010000015">
    <property type="protein sequence ID" value="GAA0348218.1"/>
    <property type="molecule type" value="Genomic_DNA"/>
</dbReference>